<feature type="region of interest" description="Disordered" evidence="1">
    <location>
        <begin position="359"/>
        <end position="456"/>
    </location>
</feature>
<feature type="compositionally biased region" description="Basic residues" evidence="1">
    <location>
        <begin position="47"/>
        <end position="67"/>
    </location>
</feature>
<dbReference type="AlphaFoldDB" id="A0A7W7MRQ5"/>
<reference evidence="2 3" key="1">
    <citation type="submission" date="2020-08" db="EMBL/GenBank/DDBJ databases">
        <title>Sequencing the genomes of 1000 actinobacteria strains.</title>
        <authorList>
            <person name="Klenk H.-P."/>
        </authorList>
    </citation>
    <scope>NUCLEOTIDE SEQUENCE [LARGE SCALE GENOMIC DNA]</scope>
    <source>
        <strain evidence="2 3">DSM 43149</strain>
    </source>
</reference>
<feature type="compositionally biased region" description="Basic residues" evidence="1">
    <location>
        <begin position="194"/>
        <end position="206"/>
    </location>
</feature>
<dbReference type="Proteomes" id="UP000578112">
    <property type="component" value="Unassembled WGS sequence"/>
</dbReference>
<accession>A0A7W7MRQ5</accession>
<evidence type="ECO:0000313" key="3">
    <source>
        <dbReference type="Proteomes" id="UP000578112"/>
    </source>
</evidence>
<feature type="compositionally biased region" description="Low complexity" evidence="1">
    <location>
        <begin position="317"/>
        <end position="327"/>
    </location>
</feature>
<feature type="region of interest" description="Disordered" evidence="1">
    <location>
        <begin position="168"/>
        <end position="187"/>
    </location>
</feature>
<feature type="region of interest" description="Disordered" evidence="1">
    <location>
        <begin position="194"/>
        <end position="346"/>
    </location>
</feature>
<proteinExistence type="predicted"/>
<comment type="caution">
    <text evidence="2">The sequence shown here is derived from an EMBL/GenBank/DDBJ whole genome shotgun (WGS) entry which is preliminary data.</text>
</comment>
<feature type="compositionally biased region" description="Low complexity" evidence="1">
    <location>
        <begin position="364"/>
        <end position="378"/>
    </location>
</feature>
<feature type="compositionally biased region" description="Polar residues" evidence="1">
    <location>
        <begin position="425"/>
        <end position="435"/>
    </location>
</feature>
<sequence length="456" mass="50625">MVQATHAVSPRWRSHPHRATAMRRPPTPHYRDGAGRPHRVTAIGASRPRRATAPPRHRATAPPRHRATAPPRHRDGAGRPRPAQRRSWPLRRLKWSVNSSWSRARNIRAVAPAGNRHSAQVGNTQCPLSISWHDQESIGRDRSRPARDNEYMRQLQFFTSSELAAMRDRTASRNYSPERDEFRREHERHRAWGLTQRHARRLRQLRGRGYGRTTAGPDEQRPENPQPTRPAGSTHAKPARHPAPSHTTATHHGVSRPPDRKDGDQVGTRADAPAHMDRRPGETHPTTQPTRAPSQAKPAPPHPSTRKSGLCDPPRRIFPAPARRNPPGHARRAKPATGWDSPTDTGHALRACRICQAGPATATSAQPSSWSPRRPASPCCLRPGDRPRGNTPGGEIARPEPQRKPGGGYTGPVRIEIIETGPQPIRNSGNPQSLFLNRPIQERPNARSPPGLAVSN</sequence>
<feature type="compositionally biased region" description="Basic and acidic residues" evidence="1">
    <location>
        <begin position="272"/>
        <end position="282"/>
    </location>
</feature>
<feature type="compositionally biased region" description="Basic residues" evidence="1">
    <location>
        <begin position="12"/>
        <end position="21"/>
    </location>
</feature>
<feature type="region of interest" description="Disordered" evidence="1">
    <location>
        <begin position="1"/>
        <end position="89"/>
    </location>
</feature>
<protein>
    <submittedName>
        <fullName evidence="2">Uncharacterized protein</fullName>
    </submittedName>
</protein>
<feature type="compositionally biased region" description="Polar residues" evidence="1">
    <location>
        <begin position="284"/>
        <end position="293"/>
    </location>
</feature>
<dbReference type="EMBL" id="JACHNH010000001">
    <property type="protein sequence ID" value="MBB4763729.1"/>
    <property type="molecule type" value="Genomic_DNA"/>
</dbReference>
<organism evidence="2 3">
    <name type="scientific">Actinoplanes digitatis</name>
    <dbReference type="NCBI Taxonomy" id="1868"/>
    <lineage>
        <taxon>Bacteria</taxon>
        <taxon>Bacillati</taxon>
        <taxon>Actinomycetota</taxon>
        <taxon>Actinomycetes</taxon>
        <taxon>Micromonosporales</taxon>
        <taxon>Micromonosporaceae</taxon>
        <taxon>Actinoplanes</taxon>
    </lineage>
</organism>
<name>A0A7W7MRQ5_9ACTN</name>
<evidence type="ECO:0000313" key="2">
    <source>
        <dbReference type="EMBL" id="MBB4763729.1"/>
    </source>
</evidence>
<gene>
    <name evidence="2" type="ORF">BJ971_004285</name>
</gene>
<keyword evidence="3" id="KW-1185">Reference proteome</keyword>
<feature type="compositionally biased region" description="Low complexity" evidence="1">
    <location>
        <begin position="242"/>
        <end position="252"/>
    </location>
</feature>
<evidence type="ECO:0000256" key="1">
    <source>
        <dbReference type="SAM" id="MobiDB-lite"/>
    </source>
</evidence>